<dbReference type="GO" id="GO:0008270">
    <property type="term" value="F:zinc ion binding"/>
    <property type="evidence" value="ECO:0007669"/>
    <property type="project" value="UniProtKB-KW"/>
</dbReference>
<feature type="compositionally biased region" description="Low complexity" evidence="7">
    <location>
        <begin position="308"/>
        <end position="326"/>
    </location>
</feature>
<name>A0A507AEF0_9PEZI</name>
<dbReference type="GO" id="GO:0006351">
    <property type="term" value="P:DNA-templated transcription"/>
    <property type="evidence" value="ECO:0007669"/>
    <property type="project" value="InterPro"/>
</dbReference>
<dbReference type="STRING" id="1093900.A0A507AEF0"/>
<dbReference type="SMART" id="SM01007">
    <property type="entry name" value="Aldolase_II"/>
    <property type="match status" value="1"/>
</dbReference>
<dbReference type="CDD" id="cd12148">
    <property type="entry name" value="fungal_TF_MHR"/>
    <property type="match status" value="1"/>
</dbReference>
<dbReference type="PANTHER" id="PTHR40626:SF11">
    <property type="entry name" value="ZINC FINGER PROTEIN YPR022C"/>
    <property type="match status" value="1"/>
</dbReference>
<dbReference type="OrthoDB" id="10018191at2759"/>
<evidence type="ECO:0000313" key="10">
    <source>
        <dbReference type="Proteomes" id="UP000319257"/>
    </source>
</evidence>
<dbReference type="GO" id="GO:0000981">
    <property type="term" value="F:DNA-binding transcription factor activity, RNA polymerase II-specific"/>
    <property type="evidence" value="ECO:0007669"/>
    <property type="project" value="InterPro"/>
</dbReference>
<feature type="region of interest" description="Disordered" evidence="7">
    <location>
        <begin position="304"/>
        <end position="341"/>
    </location>
</feature>
<dbReference type="GO" id="GO:0000978">
    <property type="term" value="F:RNA polymerase II cis-regulatory region sequence-specific DNA binding"/>
    <property type="evidence" value="ECO:0007669"/>
    <property type="project" value="InterPro"/>
</dbReference>
<keyword evidence="5" id="KW-0862">Zinc</keyword>
<dbReference type="InterPro" id="IPR001303">
    <property type="entry name" value="Aldolase_II/adducin_N"/>
</dbReference>
<dbReference type="InterPro" id="IPR051059">
    <property type="entry name" value="VerF-like"/>
</dbReference>
<dbReference type="GO" id="GO:0000785">
    <property type="term" value="C:chromatin"/>
    <property type="evidence" value="ECO:0007669"/>
    <property type="project" value="TreeGrafter"/>
</dbReference>
<proteinExistence type="predicted"/>
<dbReference type="EMBL" id="SKBQ01000009">
    <property type="protein sequence ID" value="TPX06722.1"/>
    <property type="molecule type" value="Genomic_DNA"/>
</dbReference>
<evidence type="ECO:0000256" key="3">
    <source>
        <dbReference type="ARBA" id="ARBA00022737"/>
    </source>
</evidence>
<keyword evidence="10" id="KW-1185">Reference proteome</keyword>
<feature type="region of interest" description="Disordered" evidence="7">
    <location>
        <begin position="355"/>
        <end position="377"/>
    </location>
</feature>
<dbReference type="InterPro" id="IPR036409">
    <property type="entry name" value="Aldolase_II/adducin_N_sf"/>
</dbReference>
<dbReference type="GO" id="GO:0005634">
    <property type="term" value="C:nucleus"/>
    <property type="evidence" value="ECO:0007669"/>
    <property type="project" value="UniProtKB-SubCell"/>
</dbReference>
<gene>
    <name evidence="9" type="ORF">E0L32_002218</name>
</gene>
<sequence length="981" mass="107969">MTADINDTDLQEVYRTFISGCHILHHHGVLDAYGHLSVRHPHKSDIFIMSRSIAPATVSSPEDLIEYYISTAEPVDPSSAKGYAERCIHSECYKLYPNIRSIVHSHSEAVVPYTVSGVPMRPCYHMAGFLGAAVPVFDVKNVYQEDDKRDMLISNTRLGNALALSFSGRGDGETLDHSVVLMRGHGFTVVGESIQDAVLRAIFTQSNARIQTTALTTAAATYGTGNFHIKYLEDEELEDTEDVTRWSVSRPWGLWVKEVEAAGFDSLLRHIRTHSLPEGASVASYIEVSQVPSPSISESAIIVGSEKSPSSNSGHPGGHSPPRSWGIDNSRASPSQVFDGEPLTALNGERAADTALGYSNTGPESTSCIPQTISPQPAGGDPYISGEVNFFDTPAEAGLWDINLSSHQSFWLLGDAFDINALKDSISASIPDWQQVHHAIHESQSPDPTFQLSEETRLLSPSGYHSTIQEIWYTRISHDVASQDGPTRFDQEQVDEAYRANLSSRLRPHLSDDLLPSADFLNLCIKLYFARFNQFLPLIHAPSFRPSSENALLLLSICSIGALFVGSAPAVAQGKKIYKRLNKAILTSWETSIRCGGQEALSMVQAATLGQTFGMLSGNASDLLMTECFHGTVIAWARRDGMFNCVDPLQLQGLSNSACAEDAWKLWIKAEETARIAIVLHIHDCELASIFHHEPLLRHSGNALPLCCSEEVFTATTASQWQELVKDRMESSHRTSIGGAMHSSQTCSHMHAYGLLASIIASTFEVRNSPIDLATAQKTRAALMDWFNAYSKAGAESTEDPHCLMALWHEAFLYLYADFDLLERLIGRDGPGIAEDSLEAGRKWAATSEARRCVLHALLIQRHMEVPQTSMQPAIHVAKALFYSGMVIYCYVKYQPRREATTSLLDEGSCQEFQISEPRSSSSRRAWRARSLLFCSVDASALCNAVDLLRRVGPWEISRKFASILENLVNDLANPFSNGDS</sequence>
<organism evidence="9 10">
    <name type="scientific">Thyridium curvatum</name>
    <dbReference type="NCBI Taxonomy" id="1093900"/>
    <lineage>
        <taxon>Eukaryota</taxon>
        <taxon>Fungi</taxon>
        <taxon>Dikarya</taxon>
        <taxon>Ascomycota</taxon>
        <taxon>Pezizomycotina</taxon>
        <taxon>Sordariomycetes</taxon>
        <taxon>Sordariomycetidae</taxon>
        <taxon>Thyridiales</taxon>
        <taxon>Thyridiaceae</taxon>
        <taxon>Thyridium</taxon>
    </lineage>
</organism>
<evidence type="ECO:0000256" key="5">
    <source>
        <dbReference type="ARBA" id="ARBA00022833"/>
    </source>
</evidence>
<keyword evidence="4" id="KW-0863">Zinc-finger</keyword>
<evidence type="ECO:0000313" key="9">
    <source>
        <dbReference type="EMBL" id="TPX06722.1"/>
    </source>
</evidence>
<dbReference type="InterPro" id="IPR007219">
    <property type="entry name" value="XnlR_reg_dom"/>
</dbReference>
<dbReference type="GeneID" id="41969665"/>
<dbReference type="Gene3D" id="3.40.225.10">
    <property type="entry name" value="Class II aldolase/adducin N-terminal domain"/>
    <property type="match status" value="1"/>
</dbReference>
<dbReference type="Proteomes" id="UP000319257">
    <property type="component" value="Unassembled WGS sequence"/>
</dbReference>
<feature type="domain" description="Class II aldolase/adducin N-terminal" evidence="8">
    <location>
        <begin position="15"/>
        <end position="212"/>
    </location>
</feature>
<evidence type="ECO:0000256" key="7">
    <source>
        <dbReference type="SAM" id="MobiDB-lite"/>
    </source>
</evidence>
<dbReference type="PANTHER" id="PTHR40626">
    <property type="entry name" value="MIP31509P"/>
    <property type="match status" value="1"/>
</dbReference>
<dbReference type="InParanoid" id="A0A507AEF0"/>
<dbReference type="Pfam" id="PF04082">
    <property type="entry name" value="Fungal_trans"/>
    <property type="match status" value="1"/>
</dbReference>
<reference evidence="9 10" key="1">
    <citation type="submission" date="2019-06" db="EMBL/GenBank/DDBJ databases">
        <title>Draft genome sequence of the filamentous fungus Phialemoniopsis curvata isolated from diesel fuel.</title>
        <authorList>
            <person name="Varaljay V.A."/>
            <person name="Lyon W.J."/>
            <person name="Crouch A.L."/>
            <person name="Drake C.E."/>
            <person name="Hollomon J.M."/>
            <person name="Nadeau L.J."/>
            <person name="Nunn H.S."/>
            <person name="Stevenson B.S."/>
            <person name="Bojanowski C.L."/>
            <person name="Crookes-Goodson W.J."/>
        </authorList>
    </citation>
    <scope>NUCLEOTIDE SEQUENCE [LARGE SCALE GENOMIC DNA]</scope>
    <source>
        <strain evidence="9 10">D216</strain>
    </source>
</reference>
<evidence type="ECO:0000256" key="6">
    <source>
        <dbReference type="ARBA" id="ARBA00023242"/>
    </source>
</evidence>
<feature type="compositionally biased region" description="Polar residues" evidence="7">
    <location>
        <begin position="357"/>
        <end position="375"/>
    </location>
</feature>
<keyword evidence="2" id="KW-0479">Metal-binding</keyword>
<accession>A0A507AEF0</accession>
<keyword evidence="6" id="KW-0539">Nucleus</keyword>
<dbReference type="SUPFAM" id="SSF53639">
    <property type="entry name" value="AraD/HMP-PK domain-like"/>
    <property type="match status" value="1"/>
</dbReference>
<evidence type="ECO:0000259" key="8">
    <source>
        <dbReference type="SMART" id="SM01007"/>
    </source>
</evidence>
<comment type="subcellular location">
    <subcellularLocation>
        <location evidence="1">Nucleus</location>
    </subcellularLocation>
</comment>
<dbReference type="Pfam" id="PF00596">
    <property type="entry name" value="Aldolase_II"/>
    <property type="match status" value="1"/>
</dbReference>
<evidence type="ECO:0000256" key="1">
    <source>
        <dbReference type="ARBA" id="ARBA00004123"/>
    </source>
</evidence>
<evidence type="ECO:0000256" key="2">
    <source>
        <dbReference type="ARBA" id="ARBA00022723"/>
    </source>
</evidence>
<keyword evidence="3" id="KW-0677">Repeat</keyword>
<dbReference type="AlphaFoldDB" id="A0A507AEF0"/>
<evidence type="ECO:0000256" key="4">
    <source>
        <dbReference type="ARBA" id="ARBA00022771"/>
    </source>
</evidence>
<comment type="caution">
    <text evidence="9">The sequence shown here is derived from an EMBL/GenBank/DDBJ whole genome shotgun (WGS) entry which is preliminary data.</text>
</comment>
<protein>
    <recommendedName>
        <fullName evidence="8">Class II aldolase/adducin N-terminal domain-containing protein</fullName>
    </recommendedName>
</protein>
<dbReference type="RefSeq" id="XP_030988433.1">
    <property type="nucleotide sequence ID" value="XM_031136383.1"/>
</dbReference>